<evidence type="ECO:0000259" key="2">
    <source>
        <dbReference type="Pfam" id="PF01272"/>
    </source>
</evidence>
<dbReference type="SUPFAM" id="SSF46557">
    <property type="entry name" value="GreA transcript cleavage protein, N-terminal domain"/>
    <property type="match status" value="1"/>
</dbReference>
<dbReference type="InterPro" id="IPR023459">
    <property type="entry name" value="Tscrpt_elong_fac_GreA/B_fam"/>
</dbReference>
<evidence type="ECO:0000313" key="3">
    <source>
        <dbReference type="EMBL" id="OGC54802.1"/>
    </source>
</evidence>
<dbReference type="GO" id="GO:0006354">
    <property type="term" value="P:DNA-templated transcription elongation"/>
    <property type="evidence" value="ECO:0007669"/>
    <property type="project" value="TreeGrafter"/>
</dbReference>
<gene>
    <name evidence="3" type="ORF">A3A78_04975</name>
</gene>
<evidence type="ECO:0000313" key="4">
    <source>
        <dbReference type="Proteomes" id="UP000176504"/>
    </source>
</evidence>
<sequence>MENFVTDEGFKKLLDQKKKVKEELKNATSEMAESSEGGGGWHENNFFEFLEEKIHHLTARLFQINEEIKNAKVTESINKDQAKIGFGSTVELLINGETATYKILGEADSDLSKNIISYTSPIGQAIMGKSIGEETTARLPEIKVIIKILNIC</sequence>
<feature type="domain" description="Transcription elongation factor GreA/GreB C-terminal" evidence="2">
    <location>
        <begin position="82"/>
        <end position="151"/>
    </location>
</feature>
<dbReference type="Pfam" id="PF01272">
    <property type="entry name" value="GreA_GreB"/>
    <property type="match status" value="1"/>
</dbReference>
<keyword evidence="1" id="KW-0175">Coiled coil</keyword>
<dbReference type="PIRSF" id="PIRSF006092">
    <property type="entry name" value="GreA_GreB"/>
    <property type="match status" value="1"/>
</dbReference>
<organism evidence="3 4">
    <name type="scientific">candidate division WWE3 bacterium RIFCSPLOWO2_01_FULL_41_18</name>
    <dbReference type="NCBI Taxonomy" id="1802625"/>
    <lineage>
        <taxon>Bacteria</taxon>
        <taxon>Katanobacteria</taxon>
    </lineage>
</organism>
<accession>A0A1F4VC28</accession>
<dbReference type="SUPFAM" id="SSF54534">
    <property type="entry name" value="FKBP-like"/>
    <property type="match status" value="1"/>
</dbReference>
<dbReference type="Gene3D" id="3.10.50.30">
    <property type="entry name" value="Transcription elongation factor, GreA/GreB, C-terminal domain"/>
    <property type="match status" value="1"/>
</dbReference>
<evidence type="ECO:0000256" key="1">
    <source>
        <dbReference type="SAM" id="Coils"/>
    </source>
</evidence>
<dbReference type="PANTHER" id="PTHR30437">
    <property type="entry name" value="TRANSCRIPTION ELONGATION FACTOR GREA"/>
    <property type="match status" value="1"/>
</dbReference>
<proteinExistence type="predicted"/>
<feature type="coiled-coil region" evidence="1">
    <location>
        <begin position="10"/>
        <end position="67"/>
    </location>
</feature>
<dbReference type="Gene3D" id="1.10.287.180">
    <property type="entry name" value="Transcription elongation factor, GreA/GreB, N-terminal domain"/>
    <property type="match status" value="1"/>
</dbReference>
<dbReference type="InterPro" id="IPR036953">
    <property type="entry name" value="GreA/GreB_C_sf"/>
</dbReference>
<reference evidence="3 4" key="1">
    <citation type="journal article" date="2016" name="Nat. Commun.">
        <title>Thousands of microbial genomes shed light on interconnected biogeochemical processes in an aquifer system.</title>
        <authorList>
            <person name="Anantharaman K."/>
            <person name="Brown C.T."/>
            <person name="Hug L.A."/>
            <person name="Sharon I."/>
            <person name="Castelle C.J."/>
            <person name="Probst A.J."/>
            <person name="Thomas B.C."/>
            <person name="Singh A."/>
            <person name="Wilkins M.J."/>
            <person name="Karaoz U."/>
            <person name="Brodie E.L."/>
            <person name="Williams K.H."/>
            <person name="Hubbard S.S."/>
            <person name="Banfield J.F."/>
        </authorList>
    </citation>
    <scope>NUCLEOTIDE SEQUENCE [LARGE SCALE GENOMIC DNA]</scope>
</reference>
<dbReference type="GO" id="GO:0070063">
    <property type="term" value="F:RNA polymerase binding"/>
    <property type="evidence" value="ECO:0007669"/>
    <property type="project" value="InterPro"/>
</dbReference>
<dbReference type="InterPro" id="IPR001437">
    <property type="entry name" value="Tscrpt_elong_fac_GreA/B_C"/>
</dbReference>
<comment type="caution">
    <text evidence="3">The sequence shown here is derived from an EMBL/GenBank/DDBJ whole genome shotgun (WGS) entry which is preliminary data.</text>
</comment>
<dbReference type="GO" id="GO:0003677">
    <property type="term" value="F:DNA binding"/>
    <property type="evidence" value="ECO:0007669"/>
    <property type="project" value="InterPro"/>
</dbReference>
<dbReference type="GO" id="GO:0032784">
    <property type="term" value="P:regulation of DNA-templated transcription elongation"/>
    <property type="evidence" value="ECO:0007669"/>
    <property type="project" value="InterPro"/>
</dbReference>
<dbReference type="Proteomes" id="UP000176504">
    <property type="component" value="Unassembled WGS sequence"/>
</dbReference>
<dbReference type="EMBL" id="MEVI01000004">
    <property type="protein sequence ID" value="OGC54802.1"/>
    <property type="molecule type" value="Genomic_DNA"/>
</dbReference>
<dbReference type="InterPro" id="IPR036805">
    <property type="entry name" value="Tscrpt_elong_fac_GreA/B_N_sf"/>
</dbReference>
<name>A0A1F4VC28_UNCKA</name>
<dbReference type="PANTHER" id="PTHR30437:SF4">
    <property type="entry name" value="TRANSCRIPTION ELONGATION FACTOR GREA"/>
    <property type="match status" value="1"/>
</dbReference>
<dbReference type="AlphaFoldDB" id="A0A1F4VC28"/>
<protein>
    <recommendedName>
        <fullName evidence="2">Transcription elongation factor GreA/GreB C-terminal domain-containing protein</fullName>
    </recommendedName>
</protein>